<dbReference type="AlphaFoldDB" id="A0A0K2SGH1"/>
<evidence type="ECO:0000313" key="1">
    <source>
        <dbReference type="EMBL" id="BAS26198.1"/>
    </source>
</evidence>
<dbReference type="Proteomes" id="UP000065807">
    <property type="component" value="Chromosome"/>
</dbReference>
<keyword evidence="2" id="KW-1185">Reference proteome</keyword>
<sequence length="101" mass="11287">MADQLAALRSYRSKDVDELCMVGEPDPTGLTDHGIEAPGHNQRVAEIIHLVKNGFRRAVPHAPFIECNAHPLQSSFLGWSQPDDHCHQRLEPPISRQLAFP</sequence>
<reference evidence="2" key="1">
    <citation type="submission" date="2015-07" db="EMBL/GenBank/DDBJ databases">
        <title>Complete genome sequence and phylogenetic analysis of Limnochorda pilosa.</title>
        <authorList>
            <person name="Watanabe M."/>
            <person name="Kojima H."/>
            <person name="Fukui M."/>
        </authorList>
    </citation>
    <scope>NUCLEOTIDE SEQUENCE [LARGE SCALE GENOMIC DNA]</scope>
    <source>
        <strain evidence="2">HC45</strain>
    </source>
</reference>
<organism evidence="1 2">
    <name type="scientific">Limnochorda pilosa</name>
    <dbReference type="NCBI Taxonomy" id="1555112"/>
    <lineage>
        <taxon>Bacteria</taxon>
        <taxon>Bacillati</taxon>
        <taxon>Bacillota</taxon>
        <taxon>Limnochordia</taxon>
        <taxon>Limnochordales</taxon>
        <taxon>Limnochordaceae</taxon>
        <taxon>Limnochorda</taxon>
    </lineage>
</organism>
<reference evidence="2" key="2">
    <citation type="journal article" date="2016" name="Int. J. Syst. Evol. Microbiol.">
        <title>Complete genome sequence and cell structure of Limnochorda pilosa, a Gram-negative spore-former within the phylum Firmicutes.</title>
        <authorList>
            <person name="Watanabe M."/>
            <person name="Kojima H."/>
            <person name="Fukui M."/>
        </authorList>
    </citation>
    <scope>NUCLEOTIDE SEQUENCE [LARGE SCALE GENOMIC DNA]</scope>
    <source>
        <strain evidence="2">HC45</strain>
    </source>
</reference>
<evidence type="ECO:0000313" key="2">
    <source>
        <dbReference type="Proteomes" id="UP000065807"/>
    </source>
</evidence>
<proteinExistence type="predicted"/>
<dbReference type="EMBL" id="AP014924">
    <property type="protein sequence ID" value="BAS26198.1"/>
    <property type="molecule type" value="Genomic_DNA"/>
</dbReference>
<gene>
    <name evidence="1" type="ORF">LIP_0341</name>
</gene>
<name>A0A0K2SGH1_LIMPI</name>
<protein>
    <submittedName>
        <fullName evidence="1">Uncharacterized protein</fullName>
    </submittedName>
</protein>
<dbReference type="STRING" id="1555112.LIP_0341"/>
<accession>A0A0K2SGH1</accession>
<dbReference type="KEGG" id="lpil:LIP_0341"/>